<sequence length="333" mass="38216">MSRSNNRMSDYLLNSAEHEGASLFPSGLLMYDLPSLRRTASRASNNVELMNREPPKKKRSPSPVPSSASSSSLADGDFPIDDQPNRQNLTTSEDWWRQAIEPVPIKKIPVSQSAFSMNDDDISNDTNQLFSLLTSFNSTQRIVVHNQLLTSLTQTYSDKAIDYVKQCYACRSVPNLNILIKRGLVKINKEKSIRIAISNKKEIFAQLDKNGKILSTFDNRLFDSIEQFYEAYQSRRKRNENLDTIYQSVYWYDQTFHSLLLEYAETMSAIIKKSFCFIINFVFKKFSVKISGMKTRLIADNELLSNNASIDKLPKEILCQINCWKEGRNEIDL</sequence>
<name>A0A817XGX6_9BILA</name>
<evidence type="ECO:0000313" key="3">
    <source>
        <dbReference type="Proteomes" id="UP000663833"/>
    </source>
</evidence>
<feature type="region of interest" description="Disordered" evidence="1">
    <location>
        <begin position="42"/>
        <end position="93"/>
    </location>
</feature>
<evidence type="ECO:0000256" key="1">
    <source>
        <dbReference type="SAM" id="MobiDB-lite"/>
    </source>
</evidence>
<dbReference type="EMBL" id="CAJNYD010001859">
    <property type="protein sequence ID" value="CAF3368145.1"/>
    <property type="molecule type" value="Genomic_DNA"/>
</dbReference>
<comment type="caution">
    <text evidence="2">The sequence shown here is derived from an EMBL/GenBank/DDBJ whole genome shotgun (WGS) entry which is preliminary data.</text>
</comment>
<accession>A0A817XGX6</accession>
<reference evidence="2" key="1">
    <citation type="submission" date="2021-02" db="EMBL/GenBank/DDBJ databases">
        <authorList>
            <person name="Nowell W R."/>
        </authorList>
    </citation>
    <scope>NUCLEOTIDE SEQUENCE</scope>
</reference>
<proteinExistence type="predicted"/>
<dbReference type="Proteomes" id="UP000663833">
    <property type="component" value="Unassembled WGS sequence"/>
</dbReference>
<dbReference type="AlphaFoldDB" id="A0A817XGX6"/>
<evidence type="ECO:0000313" key="2">
    <source>
        <dbReference type="EMBL" id="CAF3368145.1"/>
    </source>
</evidence>
<organism evidence="2 3">
    <name type="scientific">Rotaria socialis</name>
    <dbReference type="NCBI Taxonomy" id="392032"/>
    <lineage>
        <taxon>Eukaryota</taxon>
        <taxon>Metazoa</taxon>
        <taxon>Spiralia</taxon>
        <taxon>Gnathifera</taxon>
        <taxon>Rotifera</taxon>
        <taxon>Eurotatoria</taxon>
        <taxon>Bdelloidea</taxon>
        <taxon>Philodinida</taxon>
        <taxon>Philodinidae</taxon>
        <taxon>Rotaria</taxon>
    </lineage>
</organism>
<protein>
    <submittedName>
        <fullName evidence="2">Uncharacterized protein</fullName>
    </submittedName>
</protein>
<gene>
    <name evidence="2" type="ORF">LUA448_LOCUS14582</name>
</gene>